<comment type="caution">
    <text evidence="1">The sequence shown here is derived from an EMBL/GenBank/DDBJ whole genome shotgun (WGS) entry which is preliminary data.</text>
</comment>
<organism evidence="1 2">
    <name type="scientific">Pseudochryseolinea flava</name>
    <dbReference type="NCBI Taxonomy" id="2059302"/>
    <lineage>
        <taxon>Bacteria</taxon>
        <taxon>Pseudomonadati</taxon>
        <taxon>Bacteroidota</taxon>
        <taxon>Cytophagia</taxon>
        <taxon>Cytophagales</taxon>
        <taxon>Fulvivirgaceae</taxon>
        <taxon>Pseudochryseolinea</taxon>
    </lineage>
</organism>
<protein>
    <submittedName>
        <fullName evidence="1">Uncharacterized protein</fullName>
    </submittedName>
</protein>
<evidence type="ECO:0000313" key="1">
    <source>
        <dbReference type="EMBL" id="RAV98180.1"/>
    </source>
</evidence>
<accession>A0A364XXB8</accession>
<reference evidence="1 2" key="1">
    <citation type="submission" date="2018-06" db="EMBL/GenBank/DDBJ databases">
        <title>Chryseolinea flavus sp. nov., a member of the phylum Bacteroidetes isolated from soil.</title>
        <authorList>
            <person name="Li Y."/>
            <person name="Wang J."/>
        </authorList>
    </citation>
    <scope>NUCLEOTIDE SEQUENCE [LARGE SCALE GENOMIC DNA]</scope>
    <source>
        <strain evidence="1 2">SDU1-6</strain>
    </source>
</reference>
<evidence type="ECO:0000313" key="2">
    <source>
        <dbReference type="Proteomes" id="UP000251889"/>
    </source>
</evidence>
<dbReference type="EMBL" id="QMFY01000021">
    <property type="protein sequence ID" value="RAV98180.1"/>
    <property type="molecule type" value="Genomic_DNA"/>
</dbReference>
<sequence length="132" mass="15317">MYYKNGFLMKHDSRPFELLTLECSYETKMLAGNLPFYGHVSLEVTTLRTPWLEVEVHDLQWRATIEFACQYFLQKFYKNRGSLKVIAKLVNGHSPDTSELVIFYTTVQALCRGFQIDCTLKIDEQGNVVVPK</sequence>
<proteinExistence type="predicted"/>
<dbReference type="Proteomes" id="UP000251889">
    <property type="component" value="Unassembled WGS sequence"/>
</dbReference>
<dbReference type="AlphaFoldDB" id="A0A364XXB8"/>
<gene>
    <name evidence="1" type="ORF">DQQ10_25270</name>
</gene>
<name>A0A364XXB8_9BACT</name>
<keyword evidence="2" id="KW-1185">Reference proteome</keyword>